<evidence type="ECO:0000256" key="5">
    <source>
        <dbReference type="ARBA" id="ARBA00023136"/>
    </source>
</evidence>
<sequence length="897" mass="100850">MKRFILVIVTVLLANLTFGQIRYNNYNTQNNQISYSAPKEYEIAEIKVTGTEYLDHNALISLSGLKVGDKIKIPGDAISGAIKKLWSQGLMGNVAIYASKIENGKAHLNIELTERPRLSKIVYSGVNKSQEGELDDKIKLIRGRVLTDAILKNTELTIKKHFVDKGFLNTKVKISRLKDTTLFNHVQLLVKVNREDKVKINKIWFEGNDNFSNNRLKKKMKSTHEHARVSILKTVFGGLFGLNKKKVKALVDSSYAVSSQDLKGFINDNFKLNVFNGSKFIRSDFKDDKKNIIDFYNSQGYRDATIVNDTVYSPDGKKLDIRIKIDEGKKYYFRDIIWTGNYVHSDDILSRILGVNKGDVYDLENINKRLNYNPTGPDVSSLYLDNGYLFFTVKPVEVRIEGDSIDVEMRIHEGAQATINKVTIAGNDRTNDHVILREIRTIPGQKFSRENLIRTQRELAGLGYFDPEQIGMNPIPNPADETVDIAYTVVERPSDQIELSGGWGGFYGFVGTLGVVFNNFSIKNIGDRSKWHPLPVGDGQKLALRLQANGRRFQNYSFTFSEPWLGGKKPNALTVNLTRSIQRIQTLQRDENGLPIPLRPNEFNGSLKLSGITLSLGRRVKWPDDFFFIQNSISYFVYDLDNFGTSLGFSTGTSNNLTFNTTISRNSAGPNTMYPTQGSTLSLSIGLTPPYSLFNNIDYETADNATRYNLVEYHKWLFDAKFYLQIVDKLVLESRAHLGFIGSYTEKAGIGPFERFIMGGSGLGGQNFLIGNDIIGLRGYEDNAITPPGFDSRNLRAGEINGGVVFNKFVFELRYPVSLNPSATVYALAFAEGGNNWNNYQEFNVNNLYKSAGVGARIFMPAFGLIGIDWAYGFDTLPGFTEKSGPQFHFTIGQQLR</sequence>
<dbReference type="InterPro" id="IPR023707">
    <property type="entry name" value="OM_assembly_BamA"/>
</dbReference>
<reference evidence="8" key="1">
    <citation type="submission" date="2023-06" db="EMBL/GenBank/DDBJ databases">
        <title>Genomic of Parafulvivirga corallium.</title>
        <authorList>
            <person name="Wang G."/>
        </authorList>
    </citation>
    <scope>NUCLEOTIDE SEQUENCE</scope>
    <source>
        <strain evidence="8">BMA10</strain>
    </source>
</reference>
<dbReference type="PIRSF" id="PIRSF006076">
    <property type="entry name" value="OM_assembly_OMP85"/>
    <property type="match status" value="1"/>
</dbReference>
<dbReference type="Gene3D" id="3.10.20.310">
    <property type="entry name" value="membrane protein fhac"/>
    <property type="match status" value="4"/>
</dbReference>
<feature type="domain" description="POTRA" evidence="7">
    <location>
        <begin position="417"/>
        <end position="492"/>
    </location>
</feature>
<evidence type="ECO:0000256" key="2">
    <source>
        <dbReference type="ARBA" id="ARBA00022452"/>
    </source>
</evidence>
<dbReference type="Pfam" id="PF07244">
    <property type="entry name" value="POTRA"/>
    <property type="match status" value="4"/>
</dbReference>
<dbReference type="PANTHER" id="PTHR12815:SF47">
    <property type="entry name" value="TRANSLOCATION AND ASSEMBLY MODULE SUBUNIT TAMA"/>
    <property type="match status" value="1"/>
</dbReference>
<evidence type="ECO:0000313" key="8">
    <source>
        <dbReference type="EMBL" id="MDN5201561.1"/>
    </source>
</evidence>
<keyword evidence="3" id="KW-0812">Transmembrane</keyword>
<keyword evidence="9" id="KW-1185">Reference proteome</keyword>
<evidence type="ECO:0000256" key="1">
    <source>
        <dbReference type="ARBA" id="ARBA00004370"/>
    </source>
</evidence>
<keyword evidence="4" id="KW-0732">Signal</keyword>
<keyword evidence="2" id="KW-1134">Transmembrane beta strand</keyword>
<proteinExistence type="predicted"/>
<evidence type="ECO:0000259" key="7">
    <source>
        <dbReference type="PROSITE" id="PS51779"/>
    </source>
</evidence>
<dbReference type="EMBL" id="JAUJEA010000003">
    <property type="protein sequence ID" value="MDN5201561.1"/>
    <property type="molecule type" value="Genomic_DNA"/>
</dbReference>
<organism evidence="8 9">
    <name type="scientific">Splendidivirga corallicola</name>
    <dbReference type="NCBI Taxonomy" id="3051826"/>
    <lineage>
        <taxon>Bacteria</taxon>
        <taxon>Pseudomonadati</taxon>
        <taxon>Bacteroidota</taxon>
        <taxon>Cytophagia</taxon>
        <taxon>Cytophagales</taxon>
        <taxon>Splendidivirgaceae</taxon>
        <taxon>Splendidivirga</taxon>
    </lineage>
</organism>
<accession>A0ABT8KLG7</accession>
<dbReference type="Proteomes" id="UP001172082">
    <property type="component" value="Unassembled WGS sequence"/>
</dbReference>
<dbReference type="InterPro" id="IPR034746">
    <property type="entry name" value="POTRA"/>
</dbReference>
<keyword evidence="5" id="KW-0472">Membrane</keyword>
<evidence type="ECO:0000256" key="4">
    <source>
        <dbReference type="ARBA" id="ARBA00022729"/>
    </source>
</evidence>
<dbReference type="RefSeq" id="WP_346751589.1">
    <property type="nucleotide sequence ID" value="NZ_JAUJEA010000003.1"/>
</dbReference>
<dbReference type="InterPro" id="IPR010827">
    <property type="entry name" value="BamA/TamA_POTRA"/>
</dbReference>
<gene>
    <name evidence="8" type="ORF">QQ008_09320</name>
</gene>
<evidence type="ECO:0000256" key="3">
    <source>
        <dbReference type="ARBA" id="ARBA00022692"/>
    </source>
</evidence>
<dbReference type="Gene3D" id="2.40.160.50">
    <property type="entry name" value="membrane protein fhac: a member of the omp85/tpsb transporter family"/>
    <property type="match status" value="1"/>
</dbReference>
<comment type="subcellular location">
    <subcellularLocation>
        <location evidence="1">Membrane</location>
    </subcellularLocation>
</comment>
<protein>
    <submittedName>
        <fullName evidence="8">POTRA domain-containing protein</fullName>
    </submittedName>
</protein>
<evidence type="ECO:0000256" key="6">
    <source>
        <dbReference type="ARBA" id="ARBA00023237"/>
    </source>
</evidence>
<name>A0ABT8KLG7_9BACT</name>
<evidence type="ECO:0000313" key="9">
    <source>
        <dbReference type="Proteomes" id="UP001172082"/>
    </source>
</evidence>
<keyword evidence="6" id="KW-0998">Cell outer membrane</keyword>
<comment type="caution">
    <text evidence="8">The sequence shown here is derived from an EMBL/GenBank/DDBJ whole genome shotgun (WGS) entry which is preliminary data.</text>
</comment>
<dbReference type="PANTHER" id="PTHR12815">
    <property type="entry name" value="SORTING AND ASSEMBLY MACHINERY SAMM50 PROTEIN FAMILY MEMBER"/>
    <property type="match status" value="1"/>
</dbReference>
<dbReference type="InterPro" id="IPR039910">
    <property type="entry name" value="D15-like"/>
</dbReference>
<feature type="domain" description="POTRA" evidence="7">
    <location>
        <begin position="41"/>
        <end position="115"/>
    </location>
</feature>
<dbReference type="PROSITE" id="PS51779">
    <property type="entry name" value="POTRA"/>
    <property type="match status" value="2"/>
</dbReference>